<dbReference type="Gene3D" id="3.40.33.10">
    <property type="entry name" value="CAP"/>
    <property type="match status" value="1"/>
</dbReference>
<evidence type="ECO:0000313" key="2">
    <source>
        <dbReference type="Proteomes" id="UP000095280"/>
    </source>
</evidence>
<accession>A0A1I8FB93</accession>
<sequence>WGGQSSQQQQQPQQYIKQQPQAATAVQVSSSSRSSPSSQSSAKEAARNRPGAIQVDRPVGKPQKLRIVNGEKTVTVTVTLRQTGRRRRLQPARPDIGPGDDHPARLDFRRNFAAPPTVSLAMTAAAKTTPELRETFADEVAKQHNELRQEARSSGGFAIEVFGPAGAESWAELLSQSGRLQHRPAEDFNVHASVGQNIAKRPAEDTSGWDWRQAGRQLVLQWYGVETPVRLREARRLATSAELVWCSSEDLGVGLAVDPDTGDQYAPPAFTGPGGNLAGQFADNAAAKLRLKI</sequence>
<feature type="region of interest" description="Disordered" evidence="1">
    <location>
        <begin position="1"/>
        <end position="62"/>
    </location>
</feature>
<keyword evidence="2" id="KW-1185">Reference proteome</keyword>
<feature type="compositionally biased region" description="Low complexity" evidence="1">
    <location>
        <begin position="1"/>
        <end position="42"/>
    </location>
</feature>
<evidence type="ECO:0000313" key="3">
    <source>
        <dbReference type="WBParaSite" id="maker-unitig_26445-snap-gene-0.1-mRNA-1"/>
    </source>
</evidence>
<dbReference type="WBParaSite" id="maker-unitig_26445-snap-gene-0.1-mRNA-1">
    <property type="protein sequence ID" value="maker-unitig_26445-snap-gene-0.1-mRNA-1"/>
    <property type="gene ID" value="maker-unitig_26445-snap-gene-0.1"/>
</dbReference>
<reference evidence="3" key="1">
    <citation type="submission" date="2016-11" db="UniProtKB">
        <authorList>
            <consortium name="WormBaseParasite"/>
        </authorList>
    </citation>
    <scope>IDENTIFICATION</scope>
</reference>
<evidence type="ECO:0000256" key="1">
    <source>
        <dbReference type="SAM" id="MobiDB-lite"/>
    </source>
</evidence>
<dbReference type="AlphaFoldDB" id="A0A1I8FB93"/>
<feature type="region of interest" description="Disordered" evidence="1">
    <location>
        <begin position="82"/>
        <end position="104"/>
    </location>
</feature>
<proteinExistence type="predicted"/>
<organism evidence="2 3">
    <name type="scientific">Macrostomum lignano</name>
    <dbReference type="NCBI Taxonomy" id="282301"/>
    <lineage>
        <taxon>Eukaryota</taxon>
        <taxon>Metazoa</taxon>
        <taxon>Spiralia</taxon>
        <taxon>Lophotrochozoa</taxon>
        <taxon>Platyhelminthes</taxon>
        <taxon>Rhabditophora</taxon>
        <taxon>Macrostomorpha</taxon>
        <taxon>Macrostomida</taxon>
        <taxon>Macrostomidae</taxon>
        <taxon>Macrostomum</taxon>
    </lineage>
</organism>
<dbReference type="InterPro" id="IPR035940">
    <property type="entry name" value="CAP_sf"/>
</dbReference>
<protein>
    <submittedName>
        <fullName evidence="3">SCP domain-containing protein</fullName>
    </submittedName>
</protein>
<name>A0A1I8FB93_9PLAT</name>
<dbReference type="SUPFAM" id="SSF55797">
    <property type="entry name" value="PR-1-like"/>
    <property type="match status" value="1"/>
</dbReference>
<dbReference type="Proteomes" id="UP000095280">
    <property type="component" value="Unplaced"/>
</dbReference>